<dbReference type="Proteomes" id="UP000318834">
    <property type="component" value="Unassembled WGS sequence"/>
</dbReference>
<evidence type="ECO:0000256" key="4">
    <source>
        <dbReference type="ARBA" id="ARBA00022692"/>
    </source>
</evidence>
<organism evidence="10 11">
    <name type="scientific">Candidatus Segetimicrobium genomatis</name>
    <dbReference type="NCBI Taxonomy" id="2569760"/>
    <lineage>
        <taxon>Bacteria</taxon>
        <taxon>Bacillati</taxon>
        <taxon>Candidatus Sysuimicrobiota</taxon>
        <taxon>Candidatus Sysuimicrobiia</taxon>
        <taxon>Candidatus Sysuimicrobiales</taxon>
        <taxon>Candidatus Segetimicrobiaceae</taxon>
        <taxon>Candidatus Segetimicrobium</taxon>
    </lineage>
</organism>
<keyword evidence="2" id="KW-1003">Cell membrane</keyword>
<dbReference type="PROSITE" id="PS51779">
    <property type="entry name" value="POTRA"/>
    <property type="match status" value="1"/>
</dbReference>
<keyword evidence="4 8" id="KW-0812">Transmembrane</keyword>
<sequence length="271" mass="28667">MTHTHNAAYPLTPRLRDRTPVADPAPPRIVLLLRFVVAMAVLLTAAAFPLSSFFTVSEIVVVGARKVSAEDILARSGLRVGQRLATVDAGDVADRLAQYPWIAASRLNVSPAGRVTISVQERVPHAALPYRDAYLLLDPTGVALAVVRLTPSVPVIRVDGVALPWVRIGDRIPSAAALDALRVLGAVPEDEIGGGLRLRVDRAGSVTLTTADGIIVLLGQPRGLPARIASLPQVLSAVRRQRLGVQYVDLRFTGSVILKLGAAPAGGGVRH</sequence>
<evidence type="ECO:0000256" key="6">
    <source>
        <dbReference type="ARBA" id="ARBA00023136"/>
    </source>
</evidence>
<dbReference type="GO" id="GO:0005886">
    <property type="term" value="C:plasma membrane"/>
    <property type="evidence" value="ECO:0007669"/>
    <property type="project" value="TreeGrafter"/>
</dbReference>
<evidence type="ECO:0000256" key="8">
    <source>
        <dbReference type="SAM" id="Phobius"/>
    </source>
</evidence>
<feature type="transmembrane region" description="Helical" evidence="8">
    <location>
        <begin position="31"/>
        <end position="56"/>
    </location>
</feature>
<keyword evidence="5 8" id="KW-1133">Transmembrane helix</keyword>
<dbReference type="GO" id="GO:0051301">
    <property type="term" value="P:cell division"/>
    <property type="evidence" value="ECO:0007669"/>
    <property type="project" value="UniProtKB-KW"/>
</dbReference>
<comment type="subcellular location">
    <subcellularLocation>
        <location evidence="1">Membrane</location>
    </subcellularLocation>
</comment>
<dbReference type="InterPro" id="IPR013685">
    <property type="entry name" value="POTRA_FtsQ_type"/>
</dbReference>
<evidence type="ECO:0000313" key="11">
    <source>
        <dbReference type="Proteomes" id="UP000318834"/>
    </source>
</evidence>
<reference evidence="10 11" key="1">
    <citation type="journal article" date="2019" name="Nat. Microbiol.">
        <title>Mediterranean grassland soil C-N compound turnover is dependent on rainfall and depth, and is mediated by genomically divergent microorganisms.</title>
        <authorList>
            <person name="Diamond S."/>
            <person name="Andeer P.F."/>
            <person name="Li Z."/>
            <person name="Crits-Christoph A."/>
            <person name="Burstein D."/>
            <person name="Anantharaman K."/>
            <person name="Lane K.R."/>
            <person name="Thomas B.C."/>
            <person name="Pan C."/>
            <person name="Northen T.R."/>
            <person name="Banfield J.F."/>
        </authorList>
    </citation>
    <scope>NUCLEOTIDE SEQUENCE [LARGE SCALE GENOMIC DNA]</scope>
    <source>
        <strain evidence="10">NP_8</strain>
    </source>
</reference>
<evidence type="ECO:0000259" key="9">
    <source>
        <dbReference type="PROSITE" id="PS51779"/>
    </source>
</evidence>
<keyword evidence="3" id="KW-0132">Cell division</keyword>
<accession>A0A537IUK5</accession>
<keyword evidence="6 8" id="KW-0472">Membrane</keyword>
<dbReference type="Pfam" id="PF08478">
    <property type="entry name" value="POTRA_1"/>
    <property type="match status" value="1"/>
</dbReference>
<dbReference type="InterPro" id="IPR005548">
    <property type="entry name" value="Cell_div_FtsQ/DivIB_C"/>
</dbReference>
<keyword evidence="7" id="KW-0131">Cell cycle</keyword>
<protein>
    <submittedName>
        <fullName evidence="10">FtsQ-type POTRA domain-containing protein</fullName>
    </submittedName>
</protein>
<dbReference type="PANTHER" id="PTHR37820:SF1">
    <property type="entry name" value="CELL DIVISION PROTEIN FTSQ"/>
    <property type="match status" value="1"/>
</dbReference>
<evidence type="ECO:0000256" key="3">
    <source>
        <dbReference type="ARBA" id="ARBA00022618"/>
    </source>
</evidence>
<dbReference type="AlphaFoldDB" id="A0A537IUK5"/>
<dbReference type="Pfam" id="PF03799">
    <property type="entry name" value="FtsQ_DivIB_C"/>
    <property type="match status" value="1"/>
</dbReference>
<feature type="domain" description="POTRA" evidence="9">
    <location>
        <begin position="54"/>
        <end position="122"/>
    </location>
</feature>
<evidence type="ECO:0000313" key="10">
    <source>
        <dbReference type="EMBL" id="TMI75003.1"/>
    </source>
</evidence>
<dbReference type="InterPro" id="IPR034746">
    <property type="entry name" value="POTRA"/>
</dbReference>
<evidence type="ECO:0000256" key="5">
    <source>
        <dbReference type="ARBA" id="ARBA00022989"/>
    </source>
</evidence>
<comment type="caution">
    <text evidence="10">The sequence shown here is derived from an EMBL/GenBank/DDBJ whole genome shotgun (WGS) entry which is preliminary data.</text>
</comment>
<dbReference type="PANTHER" id="PTHR37820">
    <property type="entry name" value="CELL DIVISION PROTEIN DIVIB"/>
    <property type="match status" value="1"/>
</dbReference>
<evidence type="ECO:0000256" key="7">
    <source>
        <dbReference type="ARBA" id="ARBA00023306"/>
    </source>
</evidence>
<gene>
    <name evidence="10" type="ORF">E6H05_07185</name>
</gene>
<dbReference type="InterPro" id="IPR050487">
    <property type="entry name" value="FtsQ_DivIB"/>
</dbReference>
<dbReference type="EMBL" id="VBAP01000048">
    <property type="protein sequence ID" value="TMI75003.1"/>
    <property type="molecule type" value="Genomic_DNA"/>
</dbReference>
<name>A0A537IUK5_9BACT</name>
<evidence type="ECO:0000256" key="1">
    <source>
        <dbReference type="ARBA" id="ARBA00004370"/>
    </source>
</evidence>
<dbReference type="Gene3D" id="3.10.20.310">
    <property type="entry name" value="membrane protein fhac"/>
    <property type="match status" value="1"/>
</dbReference>
<evidence type="ECO:0000256" key="2">
    <source>
        <dbReference type="ARBA" id="ARBA00022475"/>
    </source>
</evidence>
<proteinExistence type="predicted"/>